<dbReference type="GO" id="GO:0000978">
    <property type="term" value="F:RNA polymerase II cis-regulatory region sequence-specific DNA binding"/>
    <property type="evidence" value="ECO:0007669"/>
    <property type="project" value="TreeGrafter"/>
</dbReference>
<evidence type="ECO:0000313" key="9">
    <source>
        <dbReference type="EMBL" id="KAK7907004.1"/>
    </source>
</evidence>
<keyword evidence="3 6" id="KW-0862">Zinc</keyword>
<evidence type="ECO:0000256" key="7">
    <source>
        <dbReference type="SAM" id="MobiDB-lite"/>
    </source>
</evidence>
<dbReference type="PROSITE" id="PS40000">
    <property type="entry name" value="DM_1"/>
    <property type="match status" value="1"/>
</dbReference>
<dbReference type="PROSITE" id="PS50809">
    <property type="entry name" value="DM_2"/>
    <property type="match status" value="1"/>
</dbReference>
<comment type="similarity">
    <text evidence="1">Belongs to the DMRT family.</text>
</comment>
<protein>
    <recommendedName>
        <fullName evidence="8">DM domain-containing protein</fullName>
    </recommendedName>
</protein>
<keyword evidence="10" id="KW-1185">Reference proteome</keyword>
<feature type="DNA-binding region" description="DM" evidence="6">
    <location>
        <begin position="43"/>
        <end position="90"/>
    </location>
</feature>
<dbReference type="InterPro" id="IPR001275">
    <property type="entry name" value="DM_DNA-bd"/>
</dbReference>
<proteinExistence type="inferred from homology"/>
<name>A0AAW0P0Q9_9GOBI</name>
<feature type="region of interest" description="Disordered" evidence="7">
    <location>
        <begin position="91"/>
        <end position="157"/>
    </location>
</feature>
<keyword evidence="4 6" id="KW-0238">DNA-binding</keyword>
<dbReference type="GO" id="GO:0046872">
    <property type="term" value="F:metal ion binding"/>
    <property type="evidence" value="ECO:0007669"/>
    <property type="project" value="UniProtKB-KW"/>
</dbReference>
<dbReference type="Pfam" id="PF00751">
    <property type="entry name" value="DM"/>
    <property type="match status" value="1"/>
</dbReference>
<comment type="subcellular location">
    <subcellularLocation>
        <location evidence="6">Nucleus</location>
    </subcellularLocation>
</comment>
<reference evidence="10" key="1">
    <citation type="submission" date="2024-04" db="EMBL/GenBank/DDBJ databases">
        <title>Salinicola lusitanus LLJ914,a marine bacterium isolated from the Okinawa Trough.</title>
        <authorList>
            <person name="Li J."/>
        </authorList>
    </citation>
    <scope>NUCLEOTIDE SEQUENCE [LARGE SCALE GENOMIC DNA]</scope>
</reference>
<evidence type="ECO:0000313" key="10">
    <source>
        <dbReference type="Proteomes" id="UP001460270"/>
    </source>
</evidence>
<dbReference type="PANTHER" id="PTHR12322">
    <property type="entry name" value="DOUBLESEX AND MAB-3 RELATED TRANSCRIPTION FACTOR DMRT"/>
    <property type="match status" value="1"/>
</dbReference>
<dbReference type="InterPro" id="IPR026607">
    <property type="entry name" value="DMRT"/>
</dbReference>
<evidence type="ECO:0000256" key="4">
    <source>
        <dbReference type="ARBA" id="ARBA00023125"/>
    </source>
</evidence>
<dbReference type="GO" id="GO:0000981">
    <property type="term" value="F:DNA-binding transcription factor activity, RNA polymerase II-specific"/>
    <property type="evidence" value="ECO:0007669"/>
    <property type="project" value="TreeGrafter"/>
</dbReference>
<gene>
    <name evidence="9" type="ORF">WMY93_015616</name>
</gene>
<organism evidence="9 10">
    <name type="scientific">Mugilogobius chulae</name>
    <name type="common">yellowstripe goby</name>
    <dbReference type="NCBI Taxonomy" id="88201"/>
    <lineage>
        <taxon>Eukaryota</taxon>
        <taxon>Metazoa</taxon>
        <taxon>Chordata</taxon>
        <taxon>Craniata</taxon>
        <taxon>Vertebrata</taxon>
        <taxon>Euteleostomi</taxon>
        <taxon>Actinopterygii</taxon>
        <taxon>Neopterygii</taxon>
        <taxon>Teleostei</taxon>
        <taxon>Neoteleostei</taxon>
        <taxon>Acanthomorphata</taxon>
        <taxon>Gobiaria</taxon>
        <taxon>Gobiiformes</taxon>
        <taxon>Gobioidei</taxon>
        <taxon>Gobiidae</taxon>
        <taxon>Gobionellinae</taxon>
        <taxon>Mugilogobius</taxon>
    </lineage>
</organism>
<dbReference type="GO" id="GO:0007548">
    <property type="term" value="P:sex differentiation"/>
    <property type="evidence" value="ECO:0007669"/>
    <property type="project" value="TreeGrafter"/>
</dbReference>
<dbReference type="SUPFAM" id="SSF82927">
    <property type="entry name" value="Cysteine-rich DNA binding domain, (DM domain)"/>
    <property type="match status" value="1"/>
</dbReference>
<evidence type="ECO:0000256" key="2">
    <source>
        <dbReference type="ARBA" id="ARBA00022723"/>
    </source>
</evidence>
<dbReference type="InterPro" id="IPR036407">
    <property type="entry name" value="DM_DNA-bd_sf"/>
</dbReference>
<feature type="compositionally biased region" description="Basic and acidic residues" evidence="7">
    <location>
        <begin position="119"/>
        <end position="130"/>
    </location>
</feature>
<evidence type="ECO:0000256" key="3">
    <source>
        <dbReference type="ARBA" id="ARBA00022833"/>
    </source>
</evidence>
<dbReference type="AlphaFoldDB" id="A0AAW0P0Q9"/>
<keyword evidence="5 6" id="KW-0539">Nucleus</keyword>
<evidence type="ECO:0000256" key="5">
    <source>
        <dbReference type="ARBA" id="ARBA00023242"/>
    </source>
</evidence>
<dbReference type="GO" id="GO:0005634">
    <property type="term" value="C:nucleus"/>
    <property type="evidence" value="ECO:0007669"/>
    <property type="project" value="UniProtKB-SubCell"/>
</dbReference>
<comment type="caution">
    <text evidence="9">The sequence shown here is derived from an EMBL/GenBank/DDBJ whole genome shotgun (WGS) entry which is preliminary data.</text>
</comment>
<dbReference type="PANTHER" id="PTHR12322:SF66">
    <property type="entry name" value="DOUBLESEX- AND MAB-3-RELATED TRANSCRIPTION FACTOR B1"/>
    <property type="match status" value="1"/>
</dbReference>
<evidence type="ECO:0000259" key="8">
    <source>
        <dbReference type="PROSITE" id="PS50809"/>
    </source>
</evidence>
<dbReference type="GO" id="GO:0007281">
    <property type="term" value="P:germ cell development"/>
    <property type="evidence" value="ECO:0007669"/>
    <property type="project" value="TreeGrafter"/>
</dbReference>
<evidence type="ECO:0000256" key="1">
    <source>
        <dbReference type="ARBA" id="ARBA00006834"/>
    </source>
</evidence>
<dbReference type="Gene3D" id="4.10.1040.10">
    <property type="entry name" value="DM DNA-binding domain"/>
    <property type="match status" value="1"/>
</dbReference>
<accession>A0AAW0P0Q9</accession>
<dbReference type="EMBL" id="JBBPFD010000011">
    <property type="protein sequence ID" value="KAK7907004.1"/>
    <property type="molecule type" value="Genomic_DNA"/>
</dbReference>
<feature type="domain" description="DM" evidence="8">
    <location>
        <begin position="43"/>
        <end position="90"/>
    </location>
</feature>
<keyword evidence="2 6" id="KW-0479">Metal-binding</keyword>
<sequence>MGQIRSCMSFFNSSYLGALFRRSIFVPSVVRLRMSEVQRQPKCTRCRHHGLVVPQKGHAKKCPFVQCTCWKCNLITERTLINAKQRILNRETDGQRQAHTEAPQTPSAAPINPRARAQGPDKAEAEEAKPVSRSAETGDPESAACDPPPPSPNPLYWGDFGPPPLPLLRIPVRVSSGFPHFSNFIVNMPWSPVPPGLYEGSLSPLLMPAYPPAAVYHPLLSLDLRTPERCFGLLHLPSLTTRRRSTSSKTNLKNMFNFDWI</sequence>
<dbReference type="SMART" id="SM00301">
    <property type="entry name" value="DM"/>
    <property type="match status" value="1"/>
</dbReference>
<dbReference type="Proteomes" id="UP001460270">
    <property type="component" value="Unassembled WGS sequence"/>
</dbReference>
<evidence type="ECO:0000256" key="6">
    <source>
        <dbReference type="PROSITE-ProRule" id="PRU00070"/>
    </source>
</evidence>